<proteinExistence type="predicted"/>
<accession>A4TV64</accession>
<gene>
    <name evidence="8" type="ORF">MGR_2820</name>
</gene>
<reference evidence="8" key="1">
    <citation type="journal article" date="2007" name="J. Bacteriol.">
        <title>Comparative genome analysis of four magnetotactic bacteria reveals a complex set of group-specific genes implicated in magnetosome biomineralization and function.</title>
        <authorList>
            <person name="Richter M."/>
            <person name="Kube M."/>
            <person name="Bazylinski D.A."/>
            <person name="Lombardot T."/>
            <person name="Gloeckner F.O."/>
            <person name="Reinhardt R."/>
            <person name="Schueler D."/>
        </authorList>
    </citation>
    <scope>NUCLEOTIDE SEQUENCE</scope>
    <source>
        <strain evidence="8">MSR-1</strain>
    </source>
</reference>
<dbReference type="PANTHER" id="PTHR11228">
    <property type="entry name" value="RADICAL SAM DOMAIN PROTEIN"/>
    <property type="match status" value="1"/>
</dbReference>
<evidence type="ECO:0000256" key="3">
    <source>
        <dbReference type="ARBA" id="ARBA00022691"/>
    </source>
</evidence>
<dbReference type="Gene3D" id="3.20.20.70">
    <property type="entry name" value="Aldolase class I"/>
    <property type="match status" value="1"/>
</dbReference>
<dbReference type="GO" id="GO:0003824">
    <property type="term" value="F:catalytic activity"/>
    <property type="evidence" value="ECO:0007669"/>
    <property type="project" value="InterPro"/>
</dbReference>
<evidence type="ECO:0000256" key="4">
    <source>
        <dbReference type="ARBA" id="ARBA00022723"/>
    </source>
</evidence>
<evidence type="ECO:0000313" key="8">
    <source>
        <dbReference type="EMBL" id="CAM74521.1"/>
    </source>
</evidence>
<dbReference type="CDD" id="cd21109">
    <property type="entry name" value="SPASM"/>
    <property type="match status" value="1"/>
</dbReference>
<evidence type="ECO:0000256" key="1">
    <source>
        <dbReference type="ARBA" id="ARBA00001966"/>
    </source>
</evidence>
<dbReference type="CDD" id="cd01335">
    <property type="entry name" value="Radical_SAM"/>
    <property type="match status" value="1"/>
</dbReference>
<dbReference type="Pfam" id="PF13186">
    <property type="entry name" value="SPASM"/>
    <property type="match status" value="1"/>
</dbReference>
<keyword evidence="3" id="KW-0949">S-adenosyl-L-methionine</keyword>
<comment type="cofactor">
    <cofactor evidence="1">
        <name>[4Fe-4S] cluster</name>
        <dbReference type="ChEBI" id="CHEBI:49883"/>
    </cofactor>
</comment>
<evidence type="ECO:0000256" key="5">
    <source>
        <dbReference type="ARBA" id="ARBA00023004"/>
    </source>
</evidence>
<evidence type="ECO:0000259" key="7">
    <source>
        <dbReference type="PROSITE" id="PS51918"/>
    </source>
</evidence>
<dbReference type="SFLD" id="SFLDG01067">
    <property type="entry name" value="SPASM/twitch_domain_containing"/>
    <property type="match status" value="1"/>
</dbReference>
<keyword evidence="4" id="KW-0479">Metal-binding</keyword>
<dbReference type="SFLD" id="SFLDG01387">
    <property type="entry name" value="BtrN-like_SPASM_domain_contain"/>
    <property type="match status" value="1"/>
</dbReference>
<dbReference type="Pfam" id="PF04055">
    <property type="entry name" value="Radical_SAM"/>
    <property type="match status" value="1"/>
</dbReference>
<keyword evidence="2" id="KW-0004">4Fe-4S</keyword>
<dbReference type="RefSeq" id="WP_106003598.1">
    <property type="nucleotide sequence ID" value="NZ_CP027527.1"/>
</dbReference>
<protein>
    <submittedName>
        <fullName evidence="8">Fe-S oxidoreductases</fullName>
    </submittedName>
</protein>
<keyword evidence="5" id="KW-0408">Iron</keyword>
<dbReference type="PANTHER" id="PTHR11228:SF34">
    <property type="entry name" value="TUNGSTEN-CONTAINING ALDEHYDE FERREDOXIN OXIDOREDUCTASE COFACTOR MODIFYING PROTEIN"/>
    <property type="match status" value="1"/>
</dbReference>
<organism evidence="8">
    <name type="scientific">Magnetospirillum gryphiswaldense</name>
    <dbReference type="NCBI Taxonomy" id="55518"/>
    <lineage>
        <taxon>Bacteria</taxon>
        <taxon>Pseudomonadati</taxon>
        <taxon>Pseudomonadota</taxon>
        <taxon>Alphaproteobacteria</taxon>
        <taxon>Rhodospirillales</taxon>
        <taxon>Rhodospirillaceae</taxon>
        <taxon>Magnetospirillum</taxon>
    </lineage>
</organism>
<dbReference type="PROSITE" id="PS51918">
    <property type="entry name" value="RADICAL_SAM"/>
    <property type="match status" value="1"/>
</dbReference>
<evidence type="ECO:0000256" key="2">
    <source>
        <dbReference type="ARBA" id="ARBA00022485"/>
    </source>
</evidence>
<dbReference type="GO" id="GO:0046872">
    <property type="term" value="F:metal ion binding"/>
    <property type="evidence" value="ECO:0007669"/>
    <property type="project" value="UniProtKB-KW"/>
</dbReference>
<name>A4TV64_9PROT</name>
<dbReference type="InterPro" id="IPR058240">
    <property type="entry name" value="rSAM_sf"/>
</dbReference>
<dbReference type="InterPro" id="IPR034391">
    <property type="entry name" value="AdoMet-like_SPASM_containing"/>
</dbReference>
<dbReference type="SFLD" id="SFLDS00029">
    <property type="entry name" value="Radical_SAM"/>
    <property type="match status" value="1"/>
</dbReference>
<sequence length="322" mass="37540">MTRYGFDSDKAKLFPPMVVVSITNICNQRCVHCHWPAFAAAETYHALEMPFDIWTKIVDEMSQHPQSILNLGTDGEPMTHRRFLEMLRYARAKGVGPINLTTNAVLLTPEKGRIILEERLVDVVNVSLDAFTEQTYKAIRGTNHFAKVHANLLELVETRRRLGRDEVKIQVNMIDQPEANGEVEAFRQYWTPLVDNVMIRTYYDATHVIGKPGPNITGKQKPFPPEERWPCQQFWRRLNIAEDGTIRYCVDDWYNESKVGHLRDQTMAEAWQSPAYDHYRRLHLEGRQSENPFCADCTEWQGMRWDFDYFVAMEKMLGKKLL</sequence>
<dbReference type="SUPFAM" id="SSF102114">
    <property type="entry name" value="Radical SAM enzymes"/>
    <property type="match status" value="1"/>
</dbReference>
<evidence type="ECO:0000256" key="6">
    <source>
        <dbReference type="ARBA" id="ARBA00023014"/>
    </source>
</evidence>
<dbReference type="InterPro" id="IPR013785">
    <property type="entry name" value="Aldolase_TIM"/>
</dbReference>
<dbReference type="InterPro" id="IPR050377">
    <property type="entry name" value="Radical_SAM_PqqE_MftC-like"/>
</dbReference>
<dbReference type="AlphaFoldDB" id="A4TV64"/>
<dbReference type="InterPro" id="IPR007197">
    <property type="entry name" value="rSAM"/>
</dbReference>
<feature type="domain" description="Radical SAM core" evidence="7">
    <location>
        <begin position="12"/>
        <end position="239"/>
    </location>
</feature>
<dbReference type="GO" id="GO:0051536">
    <property type="term" value="F:iron-sulfur cluster binding"/>
    <property type="evidence" value="ECO:0007669"/>
    <property type="project" value="UniProtKB-KW"/>
</dbReference>
<dbReference type="EMBL" id="CU459003">
    <property type="protein sequence ID" value="CAM74521.1"/>
    <property type="molecule type" value="Genomic_DNA"/>
</dbReference>
<keyword evidence="6" id="KW-0411">Iron-sulfur</keyword>
<dbReference type="InterPro" id="IPR023885">
    <property type="entry name" value="4Fe4S-binding_SPASM_dom"/>
</dbReference>